<evidence type="ECO:0000313" key="2">
    <source>
        <dbReference type="EMBL" id="MFB5191192.1"/>
    </source>
</evidence>
<keyword evidence="1" id="KW-0472">Membrane</keyword>
<reference evidence="2 3" key="1">
    <citation type="journal article" date="2024" name="Int. J. Mol. Sci.">
        <title>Exploration of Alicyclobacillus spp. Genome in Search of Antibiotic Resistance.</title>
        <authorList>
            <person name="Bucka-Kolendo J."/>
            <person name="Kiousi D.E."/>
            <person name="Dekowska A."/>
            <person name="Mikolajczuk-Szczyrba A."/>
            <person name="Karadedos D.M."/>
            <person name="Michael P."/>
            <person name="Galanis A."/>
            <person name="Sokolowska B."/>
        </authorList>
    </citation>
    <scope>NUCLEOTIDE SEQUENCE [LARGE SCALE GENOMIC DNA]</scope>
    <source>
        <strain evidence="2 3">KKP 3000</strain>
    </source>
</reference>
<keyword evidence="1" id="KW-0812">Transmembrane</keyword>
<evidence type="ECO:0008006" key="4">
    <source>
        <dbReference type="Google" id="ProtNLM"/>
    </source>
</evidence>
<dbReference type="Proteomes" id="UP001579974">
    <property type="component" value="Unassembled WGS sequence"/>
</dbReference>
<evidence type="ECO:0000313" key="3">
    <source>
        <dbReference type="Proteomes" id="UP001579974"/>
    </source>
</evidence>
<evidence type="ECO:0000256" key="1">
    <source>
        <dbReference type="SAM" id="Phobius"/>
    </source>
</evidence>
<accession>A0ABV5AHP4</accession>
<keyword evidence="3" id="KW-1185">Reference proteome</keyword>
<comment type="caution">
    <text evidence="2">The sequence shown here is derived from an EMBL/GenBank/DDBJ whole genome shotgun (WGS) entry which is preliminary data.</text>
</comment>
<sequence>MAQLLSFLRTLCITVSIAAIVFFLLQAENFFRSRPLDRTPSPPYVSVLTQGHSPSQHPLQTWLSDLLSDIRYGD</sequence>
<protein>
    <recommendedName>
        <fullName evidence="4">DUF4227 family protein</fullName>
    </recommendedName>
</protein>
<feature type="transmembrane region" description="Helical" evidence="1">
    <location>
        <begin position="6"/>
        <end position="25"/>
    </location>
</feature>
<dbReference type="RefSeq" id="WP_275476643.1">
    <property type="nucleotide sequence ID" value="NZ_CP162940.1"/>
</dbReference>
<organism evidence="2 3">
    <name type="scientific">Alicyclobacillus fastidiosus</name>
    <dbReference type="NCBI Taxonomy" id="392011"/>
    <lineage>
        <taxon>Bacteria</taxon>
        <taxon>Bacillati</taxon>
        <taxon>Bacillota</taxon>
        <taxon>Bacilli</taxon>
        <taxon>Bacillales</taxon>
        <taxon>Alicyclobacillaceae</taxon>
        <taxon>Alicyclobacillus</taxon>
    </lineage>
</organism>
<name>A0ABV5AHP4_9BACL</name>
<dbReference type="EMBL" id="JBDXSU010000009">
    <property type="protein sequence ID" value="MFB5191192.1"/>
    <property type="molecule type" value="Genomic_DNA"/>
</dbReference>
<gene>
    <name evidence="2" type="ORF">KKP3000_004696</name>
</gene>
<keyword evidence="1" id="KW-1133">Transmembrane helix</keyword>
<proteinExistence type="predicted"/>